<dbReference type="GO" id="GO:0003677">
    <property type="term" value="F:DNA binding"/>
    <property type="evidence" value="ECO:0007669"/>
    <property type="project" value="UniProtKB-KW"/>
</dbReference>
<evidence type="ECO:0000256" key="1">
    <source>
        <dbReference type="ARBA" id="ARBA00023015"/>
    </source>
</evidence>
<dbReference type="SMART" id="SM00345">
    <property type="entry name" value="HTH_GNTR"/>
    <property type="match status" value="1"/>
</dbReference>
<reference evidence="5 6" key="1">
    <citation type="submission" date="2017-08" db="EMBL/GenBank/DDBJ databases">
        <title>Infants hospitalized years apart are colonized by the same room-sourced microbial strains.</title>
        <authorList>
            <person name="Brooks B."/>
            <person name="Olm M.R."/>
            <person name="Firek B.A."/>
            <person name="Baker R."/>
            <person name="Thomas B.C."/>
            <person name="Morowitz M.J."/>
            <person name="Banfield J.F."/>
        </authorList>
    </citation>
    <scope>NUCLEOTIDE SEQUENCE [LARGE SCALE GENOMIC DNA]</scope>
    <source>
        <strain evidence="5">S2_006_000_R1_57</strain>
    </source>
</reference>
<accession>A0A2W5IAC3</accession>
<dbReference type="InterPro" id="IPR036390">
    <property type="entry name" value="WH_DNA-bd_sf"/>
</dbReference>
<organism evidence="5 6">
    <name type="scientific">Lawsonella clevelandensis</name>
    <dbReference type="NCBI Taxonomy" id="1528099"/>
    <lineage>
        <taxon>Bacteria</taxon>
        <taxon>Bacillati</taxon>
        <taxon>Actinomycetota</taxon>
        <taxon>Actinomycetes</taxon>
        <taxon>Mycobacteriales</taxon>
        <taxon>Lawsonellaceae</taxon>
        <taxon>Lawsonella</taxon>
    </lineage>
</organism>
<dbReference type="SUPFAM" id="SSF46785">
    <property type="entry name" value="Winged helix' DNA-binding domain"/>
    <property type="match status" value="1"/>
</dbReference>
<gene>
    <name evidence="5" type="ORF">DI579_03950</name>
</gene>
<evidence type="ECO:0000259" key="4">
    <source>
        <dbReference type="PROSITE" id="PS50949"/>
    </source>
</evidence>
<evidence type="ECO:0000256" key="3">
    <source>
        <dbReference type="ARBA" id="ARBA00023163"/>
    </source>
</evidence>
<comment type="caution">
    <text evidence="5">The sequence shown here is derived from an EMBL/GenBank/DDBJ whole genome shotgun (WGS) entry which is preliminary data.</text>
</comment>
<dbReference type="Pfam" id="PF00392">
    <property type="entry name" value="GntR"/>
    <property type="match status" value="1"/>
</dbReference>
<keyword evidence="3" id="KW-0804">Transcription</keyword>
<evidence type="ECO:0000313" key="6">
    <source>
        <dbReference type="Proteomes" id="UP000248606"/>
    </source>
</evidence>
<keyword evidence="1" id="KW-0805">Transcription regulation</keyword>
<proteinExistence type="predicted"/>
<dbReference type="PANTHER" id="PTHR38445">
    <property type="entry name" value="HTH-TYPE TRANSCRIPTIONAL REPRESSOR YTRA"/>
    <property type="match status" value="1"/>
</dbReference>
<dbReference type="AlphaFoldDB" id="A0A2W5IAC3"/>
<sequence>MIITIDPHSATPIFQQIHDRIVEAISRGDITPGQQLAPVRALALDFGINPATVKKAYDLLVSEGIITTSRREGSVVVENTTPHPDHLTQFQEELKTLLAKVYCQGIDENTILTQTHDILDAFTGIHPANSPESPFSTSERDL</sequence>
<dbReference type="InterPro" id="IPR036388">
    <property type="entry name" value="WH-like_DNA-bd_sf"/>
</dbReference>
<protein>
    <submittedName>
        <fullName evidence="5">GntR family transcriptional regulator</fullName>
    </submittedName>
</protein>
<dbReference type="PROSITE" id="PS50949">
    <property type="entry name" value="HTH_GNTR"/>
    <property type="match status" value="1"/>
</dbReference>
<dbReference type="RefSeq" id="WP_290598543.1">
    <property type="nucleotide sequence ID" value="NZ_CAKZIO010000004.1"/>
</dbReference>
<dbReference type="Proteomes" id="UP000248606">
    <property type="component" value="Unassembled WGS sequence"/>
</dbReference>
<dbReference type="CDD" id="cd07377">
    <property type="entry name" value="WHTH_GntR"/>
    <property type="match status" value="1"/>
</dbReference>
<dbReference type="PANTHER" id="PTHR38445:SF12">
    <property type="entry name" value="GNTR-FAMILY TRANSCRIPTIONAL REGULATOR"/>
    <property type="match status" value="1"/>
</dbReference>
<name>A0A2W5IAC3_9ACTN</name>
<dbReference type="Gene3D" id="1.10.10.10">
    <property type="entry name" value="Winged helix-like DNA-binding domain superfamily/Winged helix DNA-binding domain"/>
    <property type="match status" value="1"/>
</dbReference>
<keyword evidence="2" id="KW-0238">DNA-binding</keyword>
<feature type="domain" description="HTH gntR-type" evidence="4">
    <location>
        <begin position="11"/>
        <end position="79"/>
    </location>
</feature>
<dbReference type="GO" id="GO:0003700">
    <property type="term" value="F:DNA-binding transcription factor activity"/>
    <property type="evidence" value="ECO:0007669"/>
    <property type="project" value="InterPro"/>
</dbReference>
<dbReference type="EMBL" id="QFOZ01000004">
    <property type="protein sequence ID" value="PZP89061.1"/>
    <property type="molecule type" value="Genomic_DNA"/>
</dbReference>
<evidence type="ECO:0000256" key="2">
    <source>
        <dbReference type="ARBA" id="ARBA00023125"/>
    </source>
</evidence>
<dbReference type="InterPro" id="IPR000524">
    <property type="entry name" value="Tscrpt_reg_HTH_GntR"/>
</dbReference>
<evidence type="ECO:0000313" key="5">
    <source>
        <dbReference type="EMBL" id="PZP89061.1"/>
    </source>
</evidence>